<organism evidence="2 3">
    <name type="scientific">Hibiscus sabdariffa</name>
    <name type="common">roselle</name>
    <dbReference type="NCBI Taxonomy" id="183260"/>
    <lineage>
        <taxon>Eukaryota</taxon>
        <taxon>Viridiplantae</taxon>
        <taxon>Streptophyta</taxon>
        <taxon>Embryophyta</taxon>
        <taxon>Tracheophyta</taxon>
        <taxon>Spermatophyta</taxon>
        <taxon>Magnoliopsida</taxon>
        <taxon>eudicotyledons</taxon>
        <taxon>Gunneridae</taxon>
        <taxon>Pentapetalae</taxon>
        <taxon>rosids</taxon>
        <taxon>malvids</taxon>
        <taxon>Malvales</taxon>
        <taxon>Malvaceae</taxon>
        <taxon>Malvoideae</taxon>
        <taxon>Hibiscus</taxon>
    </lineage>
</organism>
<evidence type="ECO:0000313" key="2">
    <source>
        <dbReference type="EMBL" id="KAK8537121.1"/>
    </source>
</evidence>
<comment type="caution">
    <text evidence="2">The sequence shown here is derived from an EMBL/GenBank/DDBJ whole genome shotgun (WGS) entry which is preliminary data.</text>
</comment>
<feature type="region of interest" description="Disordered" evidence="1">
    <location>
        <begin position="50"/>
        <end position="122"/>
    </location>
</feature>
<name>A0ABR2DDW9_9ROSI</name>
<dbReference type="InterPro" id="IPR044678">
    <property type="entry name" value="COR27/28"/>
</dbReference>
<evidence type="ECO:0000313" key="3">
    <source>
        <dbReference type="Proteomes" id="UP001472677"/>
    </source>
</evidence>
<dbReference type="PANTHER" id="PTHR33676:SF15">
    <property type="entry name" value="OS02G0674233 PROTEIN"/>
    <property type="match status" value="1"/>
</dbReference>
<dbReference type="Proteomes" id="UP001472677">
    <property type="component" value="Unassembled WGS sequence"/>
</dbReference>
<dbReference type="PANTHER" id="PTHR33676">
    <property type="entry name" value="COLD REGULATED PROTEIN 27"/>
    <property type="match status" value="1"/>
</dbReference>
<evidence type="ECO:0000256" key="1">
    <source>
        <dbReference type="SAM" id="MobiDB-lite"/>
    </source>
</evidence>
<keyword evidence="3" id="KW-1185">Reference proteome</keyword>
<dbReference type="EMBL" id="JBBPBM010000028">
    <property type="protein sequence ID" value="KAK8537121.1"/>
    <property type="molecule type" value="Genomic_DNA"/>
</dbReference>
<sequence>MNSHVAGNRNESWTDEKHVHFLNSMEAWFVCTMLENNDRCNLRLDRQLPDSSESTLDCKHHSVPTRKNHASSADSIGTTRSKMKVKTDKRSKRPPPPPPPRSQPCDSAKDQVGATYHGPSKLASFPSLQTHCLNCA</sequence>
<accession>A0ABR2DDW9</accession>
<reference evidence="2 3" key="1">
    <citation type="journal article" date="2024" name="G3 (Bethesda)">
        <title>Genome assembly of Hibiscus sabdariffa L. provides insights into metabolisms of medicinal natural products.</title>
        <authorList>
            <person name="Kim T."/>
        </authorList>
    </citation>
    <scope>NUCLEOTIDE SEQUENCE [LARGE SCALE GENOMIC DNA]</scope>
    <source>
        <strain evidence="2">TK-2024</strain>
        <tissue evidence="2">Old leaves</tissue>
    </source>
</reference>
<feature type="compositionally biased region" description="Polar residues" evidence="1">
    <location>
        <begin position="70"/>
        <end position="80"/>
    </location>
</feature>
<proteinExistence type="predicted"/>
<feature type="compositionally biased region" description="Basic residues" evidence="1">
    <location>
        <begin position="81"/>
        <end position="93"/>
    </location>
</feature>
<protein>
    <submittedName>
        <fullName evidence="2">Uncharacterized protein</fullName>
    </submittedName>
</protein>
<gene>
    <name evidence="2" type="ORF">V6N12_043296</name>
</gene>